<dbReference type="InterPro" id="IPR017701">
    <property type="entry name" value="Se_rdtase_YgfK"/>
</dbReference>
<dbReference type="Pfam" id="PF14691">
    <property type="entry name" value="Fer4_20"/>
    <property type="match status" value="1"/>
</dbReference>
<dbReference type="InterPro" id="IPR028261">
    <property type="entry name" value="DPD_II"/>
</dbReference>
<dbReference type="Proteomes" id="UP000095544">
    <property type="component" value="Unassembled WGS sequence"/>
</dbReference>
<dbReference type="PROSITE" id="PS00198">
    <property type="entry name" value="4FE4S_FER_1"/>
    <property type="match status" value="1"/>
</dbReference>
<evidence type="ECO:0000256" key="2">
    <source>
        <dbReference type="ARBA" id="ARBA00023004"/>
    </source>
</evidence>
<dbReference type="EMBL" id="CYZU01000011">
    <property type="protein sequence ID" value="CUO21115.1"/>
    <property type="molecule type" value="Genomic_DNA"/>
</dbReference>
<reference evidence="5 6" key="1">
    <citation type="submission" date="2015-09" db="EMBL/GenBank/DDBJ databases">
        <authorList>
            <consortium name="Pathogen Informatics"/>
        </authorList>
    </citation>
    <scope>NUCLEOTIDE SEQUENCE [LARGE SCALE GENOMIC DNA]</scope>
    <source>
        <strain evidence="5 6">2789STDY5834876</strain>
    </source>
</reference>
<evidence type="ECO:0000313" key="5">
    <source>
        <dbReference type="EMBL" id="CUO21115.1"/>
    </source>
</evidence>
<dbReference type="Gene3D" id="1.10.1060.10">
    <property type="entry name" value="Alpha-helical ferredoxin"/>
    <property type="match status" value="1"/>
</dbReference>
<dbReference type="NCBIfam" id="TIGR03315">
    <property type="entry name" value="Se_ygfK"/>
    <property type="match status" value="1"/>
</dbReference>
<dbReference type="InterPro" id="IPR017900">
    <property type="entry name" value="4Fe4S_Fe_S_CS"/>
</dbReference>
<name>A0A174DAQ3_9FIRM</name>
<dbReference type="PANTHER" id="PTHR42783:SF3">
    <property type="entry name" value="GLUTAMATE SYNTHASE [NADPH] SMALL CHAIN-RELATED"/>
    <property type="match status" value="1"/>
</dbReference>
<dbReference type="PANTHER" id="PTHR42783">
    <property type="entry name" value="GLUTAMATE SYNTHASE [NADPH] SMALL CHAIN"/>
    <property type="match status" value="1"/>
</dbReference>
<feature type="domain" description="4Fe-4S ferredoxin-type" evidence="4">
    <location>
        <begin position="902"/>
        <end position="931"/>
    </location>
</feature>
<keyword evidence="3" id="KW-0411">Iron-sulfur</keyword>
<organism evidence="5 6">
    <name type="scientific">Faecalicatena contorta</name>
    <dbReference type="NCBI Taxonomy" id="39482"/>
    <lineage>
        <taxon>Bacteria</taxon>
        <taxon>Bacillati</taxon>
        <taxon>Bacillota</taxon>
        <taxon>Clostridia</taxon>
        <taxon>Lachnospirales</taxon>
        <taxon>Lachnospiraceae</taxon>
        <taxon>Faecalicatena</taxon>
    </lineage>
</organism>
<accession>A0A174DAQ3</accession>
<evidence type="ECO:0000313" key="6">
    <source>
        <dbReference type="Proteomes" id="UP000095544"/>
    </source>
</evidence>
<proteinExistence type="predicted"/>
<dbReference type="PROSITE" id="PS51379">
    <property type="entry name" value="4FE4S_FER_2"/>
    <property type="match status" value="1"/>
</dbReference>
<dbReference type="Gene3D" id="3.50.50.60">
    <property type="entry name" value="FAD/NAD(P)-binding domain"/>
    <property type="match status" value="2"/>
</dbReference>
<dbReference type="EC" id="1.4.1.13" evidence="5"/>
<evidence type="ECO:0000259" key="4">
    <source>
        <dbReference type="PROSITE" id="PS51379"/>
    </source>
</evidence>
<dbReference type="GO" id="GO:0004355">
    <property type="term" value="F:glutamate synthase (NADPH) activity"/>
    <property type="evidence" value="ECO:0007669"/>
    <property type="project" value="UniProtKB-EC"/>
</dbReference>
<dbReference type="InterPro" id="IPR036188">
    <property type="entry name" value="FAD/NAD-bd_sf"/>
</dbReference>
<evidence type="ECO:0000256" key="1">
    <source>
        <dbReference type="ARBA" id="ARBA00022723"/>
    </source>
</evidence>
<dbReference type="InterPro" id="IPR023753">
    <property type="entry name" value="FAD/NAD-binding_dom"/>
</dbReference>
<dbReference type="InterPro" id="IPR017896">
    <property type="entry name" value="4Fe4S_Fe-S-bd"/>
</dbReference>
<protein>
    <submittedName>
        <fullName evidence="5">Glutamate synthase [NADPH] small chain</fullName>
        <ecNumber evidence="5">1.4.1.13</ecNumber>
    </submittedName>
</protein>
<dbReference type="SUPFAM" id="SSF51971">
    <property type="entry name" value="Nucleotide-binding domain"/>
    <property type="match status" value="2"/>
</dbReference>
<keyword evidence="1" id="KW-0479">Metal-binding</keyword>
<dbReference type="SUPFAM" id="SSF46548">
    <property type="entry name" value="alpha-helical ferredoxin"/>
    <property type="match status" value="2"/>
</dbReference>
<keyword evidence="2" id="KW-0408">Iron</keyword>
<keyword evidence="5" id="KW-0560">Oxidoreductase</keyword>
<dbReference type="AlphaFoldDB" id="A0A174DAQ3"/>
<dbReference type="SUPFAM" id="SSF51395">
    <property type="entry name" value="FMN-linked oxidoreductases"/>
    <property type="match status" value="1"/>
</dbReference>
<dbReference type="GO" id="GO:0046872">
    <property type="term" value="F:metal ion binding"/>
    <property type="evidence" value="ECO:0007669"/>
    <property type="project" value="UniProtKB-KW"/>
</dbReference>
<dbReference type="Gene3D" id="3.30.70.20">
    <property type="match status" value="1"/>
</dbReference>
<dbReference type="RefSeq" id="WP_055152463.1">
    <property type="nucleotide sequence ID" value="NZ_CYZU01000011.1"/>
</dbReference>
<dbReference type="OrthoDB" id="9803192at2"/>
<dbReference type="PRINTS" id="PR00419">
    <property type="entry name" value="ADXRDTASE"/>
</dbReference>
<sequence>MSDIMTPMSFGHLVDWMMTEREKSGTVFGEHAPYQADSRYNRTIFGRPLETPVGPAAGPHTQLAQNIAAAYYTGSRFFELKTVQVMDGAELAACVSKPCIKADDECYNCEWSTELYVPQAMEEYIKAWFLLKVMAKEFELGSMDGFQFNISVGYDLEGIQSPKIDRFLNTMKDAGDSEIFRDCKAYLLEHADRFQKVTEEDIESISSEICNSVTISTLHGCPPQEIEKIAMYLVTEKGFHTFIKCNPTLLGYEFARKTMDEMGYDYVAFGDFHFRDDLQYVDAVPMLTRLMKVCEERNLEFGVKITNTFPVDVKQNELPSEEMYMSGKSLYPLSISLAAKLAKEFGGKLRISFSGGADFYNIKGIVDAGIWPVTVATTLLKPGGYQRMCQIARILETEGAVFEGVSIEGSKALAEAAIVSPHHVKAVKPLPSRKMNKEVPLLDCFVAPCKEGCPIHQDITTYLQLVNAGKYEEAMEVITEKNPLPFITGTICAHNCMSKCTRNFYEEPVHIRAMKLEAAENGYEAWLADVSPKPLTEKGKAAVIGGGPAGMAAAYFLRRGGMEVTLFEQTGSLGGVVRHVIPEFRIPGSSIDKDAEILKAAGVDIQYNTKVESVQQLKEQGYGAVIFAVGAYKPGMLKLEAGETMNALEFLGAFKETEGSLDIGKHVVVIGGGNTAMDTARAAKRTKGVETVSLVYRRTKRYMPADEEELLLAIEDGVEFQELLSPVKLENGRLVCRVMQLGDFDDSGRRSVIETEEIREVLADTVIAAVGEKIPTELYEANGIHVNERGKAMVNAETCETNLEGVYVIGDGLGGPATVVEGIRDGRKAAEAVIGRSLAKDFDRQADEAKVYSRRGILRDMENGKAETERCLGCSSICENCVEVCPNRANIAIRVPGMAKHQIIHIDYMCNECGNCKSFCPYESAPYLDKFTLFAGEKDMEDSRNQGFTVVDREKGVCRVRYLGDTFTWTKGEETKLPAGLQQLIETVVQDYPYLLG</sequence>
<dbReference type="STRING" id="39482.ERS852491_01575"/>
<dbReference type="InterPro" id="IPR009051">
    <property type="entry name" value="Helical_ferredxn"/>
</dbReference>
<dbReference type="Pfam" id="PF07992">
    <property type="entry name" value="Pyr_redox_2"/>
    <property type="match status" value="1"/>
</dbReference>
<evidence type="ECO:0000256" key="3">
    <source>
        <dbReference type="ARBA" id="ARBA00023014"/>
    </source>
</evidence>
<gene>
    <name evidence="5" type="primary">gltD_2</name>
    <name evidence="5" type="ORF">ERS852491_01575</name>
</gene>
<dbReference type="GO" id="GO:0051536">
    <property type="term" value="F:iron-sulfur cluster binding"/>
    <property type="evidence" value="ECO:0007669"/>
    <property type="project" value="UniProtKB-KW"/>
</dbReference>